<dbReference type="Proteomes" id="UP001500665">
    <property type="component" value="Unassembled WGS sequence"/>
</dbReference>
<comment type="caution">
    <text evidence="2">The sequence shown here is derived from an EMBL/GenBank/DDBJ whole genome shotgun (WGS) entry which is preliminary data.</text>
</comment>
<gene>
    <name evidence="2" type="ORF">GCM10009550_57130</name>
</gene>
<keyword evidence="3" id="KW-1185">Reference proteome</keyword>
<sequence length="258" mass="25298">MRTGAATLVLGAVLVSTDSAAQAAARGRGAELAVRVAVLTAEPRRGAPVEAEVRISATGAAARNTMLFLAAGPPARLRVSGVCAPAAPGYCGLGTVDSAGRAVPFTVEVPAGSSPLTLDLGAFTWADGRWPAGTHSGITFAPSPPEGAPSPPPTADPPPAAPVAADPVPTDPLWLPPVPPDASLPAAPTGSPGPSGRPAAASSPPPPGASTTLVVAEEPGAGQSIRLGVLLAACVLTSALAFRRGARIRRRPGGSGRG</sequence>
<dbReference type="EMBL" id="BAAAHH010000028">
    <property type="protein sequence ID" value="GAA0962706.1"/>
    <property type="molecule type" value="Genomic_DNA"/>
</dbReference>
<proteinExistence type="predicted"/>
<reference evidence="3" key="1">
    <citation type="journal article" date="2019" name="Int. J. Syst. Evol. Microbiol.">
        <title>The Global Catalogue of Microorganisms (GCM) 10K type strain sequencing project: providing services to taxonomists for standard genome sequencing and annotation.</title>
        <authorList>
            <consortium name="The Broad Institute Genomics Platform"/>
            <consortium name="The Broad Institute Genome Sequencing Center for Infectious Disease"/>
            <person name="Wu L."/>
            <person name="Ma J."/>
        </authorList>
    </citation>
    <scope>NUCLEOTIDE SEQUENCE [LARGE SCALE GENOMIC DNA]</scope>
    <source>
        <strain evidence="3">JCM 10696</strain>
    </source>
</reference>
<evidence type="ECO:0000313" key="3">
    <source>
        <dbReference type="Proteomes" id="UP001500665"/>
    </source>
</evidence>
<protein>
    <submittedName>
        <fullName evidence="2">Uncharacterized protein</fullName>
    </submittedName>
</protein>
<accession>A0ABP4C909</accession>
<dbReference type="RefSeq" id="WP_344244098.1">
    <property type="nucleotide sequence ID" value="NZ_BAAAHH010000028.1"/>
</dbReference>
<feature type="compositionally biased region" description="Pro residues" evidence="1">
    <location>
        <begin position="142"/>
        <end position="161"/>
    </location>
</feature>
<feature type="region of interest" description="Disordered" evidence="1">
    <location>
        <begin position="134"/>
        <end position="214"/>
    </location>
</feature>
<name>A0ABP4C909_9ACTN</name>
<evidence type="ECO:0000256" key="1">
    <source>
        <dbReference type="SAM" id="MobiDB-lite"/>
    </source>
</evidence>
<feature type="compositionally biased region" description="Low complexity" evidence="1">
    <location>
        <begin position="162"/>
        <end position="173"/>
    </location>
</feature>
<feature type="compositionally biased region" description="Low complexity" evidence="1">
    <location>
        <begin position="183"/>
        <end position="202"/>
    </location>
</feature>
<organism evidence="2 3">
    <name type="scientific">Actinocorallia libanotica</name>
    <dbReference type="NCBI Taxonomy" id="46162"/>
    <lineage>
        <taxon>Bacteria</taxon>
        <taxon>Bacillati</taxon>
        <taxon>Actinomycetota</taxon>
        <taxon>Actinomycetes</taxon>
        <taxon>Streptosporangiales</taxon>
        <taxon>Thermomonosporaceae</taxon>
        <taxon>Actinocorallia</taxon>
    </lineage>
</organism>
<evidence type="ECO:0000313" key="2">
    <source>
        <dbReference type="EMBL" id="GAA0962706.1"/>
    </source>
</evidence>